<keyword evidence="3" id="KW-1185">Reference proteome</keyword>
<feature type="domain" description="DUF7738" evidence="1">
    <location>
        <begin position="50"/>
        <end position="149"/>
    </location>
</feature>
<reference evidence="3" key="1">
    <citation type="journal article" date="2019" name="Int. J. Syst. Evol. Microbiol.">
        <title>The Global Catalogue of Microorganisms (GCM) 10K type strain sequencing project: providing services to taxonomists for standard genome sequencing and annotation.</title>
        <authorList>
            <consortium name="The Broad Institute Genomics Platform"/>
            <consortium name="The Broad Institute Genome Sequencing Center for Infectious Disease"/>
            <person name="Wu L."/>
            <person name="Ma J."/>
        </authorList>
    </citation>
    <scope>NUCLEOTIDE SEQUENCE [LARGE SCALE GENOMIC DNA]</scope>
    <source>
        <strain evidence="3">CCUG 61948</strain>
    </source>
</reference>
<evidence type="ECO:0000313" key="2">
    <source>
        <dbReference type="EMBL" id="MFD0799381.1"/>
    </source>
</evidence>
<dbReference type="EMBL" id="JBHTHY010000024">
    <property type="protein sequence ID" value="MFD0799381.1"/>
    <property type="molecule type" value="Genomic_DNA"/>
</dbReference>
<dbReference type="Proteomes" id="UP001597012">
    <property type="component" value="Unassembled WGS sequence"/>
</dbReference>
<organism evidence="2 3">
    <name type="scientific">Maribacter chungangensis</name>
    <dbReference type="NCBI Taxonomy" id="1069117"/>
    <lineage>
        <taxon>Bacteria</taxon>
        <taxon>Pseudomonadati</taxon>
        <taxon>Bacteroidota</taxon>
        <taxon>Flavobacteriia</taxon>
        <taxon>Flavobacteriales</taxon>
        <taxon>Flavobacteriaceae</taxon>
        <taxon>Maribacter</taxon>
    </lineage>
</organism>
<accession>A0ABW3B925</accession>
<name>A0ABW3B925_9FLAO</name>
<dbReference type="Pfam" id="PF24880">
    <property type="entry name" value="DUF7738"/>
    <property type="match status" value="1"/>
</dbReference>
<evidence type="ECO:0000313" key="3">
    <source>
        <dbReference type="Proteomes" id="UP001597012"/>
    </source>
</evidence>
<evidence type="ECO:0000259" key="1">
    <source>
        <dbReference type="Pfam" id="PF24880"/>
    </source>
</evidence>
<comment type="caution">
    <text evidence="2">The sequence shown here is derived from an EMBL/GenBank/DDBJ whole genome shotgun (WGS) entry which is preliminary data.</text>
</comment>
<proteinExistence type="predicted"/>
<gene>
    <name evidence="2" type="ORF">ACFQZJ_18055</name>
</gene>
<sequence length="178" mass="20363">MFTSEIGLKWIEIRFNFFKEPRKRNILPLMGLFDFRDVNKRKKKRDGTVVACSATGIHLNGTPIEFPAQYTLLRDILGEASRIEPIKQTKNKVYLWDELGIYCASADPEKMLMLLLVQDNRYGLGHQPKKNFMGEVTIDGKPLANNIQNVGQDRPYMIRAIIKENQQVAIALGWNPGV</sequence>
<protein>
    <recommendedName>
        <fullName evidence="1">DUF7738 domain-containing protein</fullName>
    </recommendedName>
</protein>
<dbReference type="InterPro" id="IPR056640">
    <property type="entry name" value="DUF7738"/>
</dbReference>